<organism evidence="2 3">
    <name type="scientific">Dioscorea zingiberensis</name>
    <dbReference type="NCBI Taxonomy" id="325984"/>
    <lineage>
        <taxon>Eukaryota</taxon>
        <taxon>Viridiplantae</taxon>
        <taxon>Streptophyta</taxon>
        <taxon>Embryophyta</taxon>
        <taxon>Tracheophyta</taxon>
        <taxon>Spermatophyta</taxon>
        <taxon>Magnoliopsida</taxon>
        <taxon>Liliopsida</taxon>
        <taxon>Dioscoreales</taxon>
        <taxon>Dioscoreaceae</taxon>
        <taxon>Dioscorea</taxon>
    </lineage>
</organism>
<dbReference type="Proteomes" id="UP001085076">
    <property type="component" value="Unassembled WGS sequence"/>
</dbReference>
<feature type="chain" id="PRO_5039303160" description="Transmembrane protein" evidence="1">
    <location>
        <begin position="25"/>
        <end position="68"/>
    </location>
</feature>
<evidence type="ECO:0000313" key="3">
    <source>
        <dbReference type="Proteomes" id="UP001085076"/>
    </source>
</evidence>
<keyword evidence="3" id="KW-1185">Reference proteome</keyword>
<dbReference type="EMBL" id="JAGGNH010000048">
    <property type="protein sequence ID" value="KAJ0960973.1"/>
    <property type="molecule type" value="Genomic_DNA"/>
</dbReference>
<accession>A0A9D5BUI7</accession>
<gene>
    <name evidence="2" type="ORF">J5N97_001051</name>
</gene>
<sequence>MASKIIIIIFSILSLLFTTPLIYAASSATIDPDPLDPKLPQVGDRHILCGHPPGGCRRGCPPKKDDHV</sequence>
<feature type="signal peptide" evidence="1">
    <location>
        <begin position="1"/>
        <end position="24"/>
    </location>
</feature>
<dbReference type="AlphaFoldDB" id="A0A9D5BUI7"/>
<reference evidence="2 3" key="1">
    <citation type="journal article" date="2022" name="Hortic Res">
        <title>The genome of Dioscorea zingiberensis sheds light on the biosynthesis, origin and evolution of the medicinally important diosgenin saponins.</title>
        <authorList>
            <person name="Li Y."/>
            <person name="Tan C."/>
            <person name="Li Z."/>
            <person name="Guo J."/>
            <person name="Li S."/>
            <person name="Chen X."/>
            <person name="Wang C."/>
            <person name="Dai X."/>
            <person name="Yang H."/>
            <person name="Song W."/>
            <person name="Hou L."/>
            <person name="Xu J."/>
            <person name="Tong Z."/>
            <person name="Xu A."/>
            <person name="Yuan X."/>
            <person name="Wang W."/>
            <person name="Yang Q."/>
            <person name="Chen L."/>
            <person name="Sun Z."/>
            <person name="Wang K."/>
            <person name="Pan B."/>
            <person name="Chen J."/>
            <person name="Bao Y."/>
            <person name="Liu F."/>
            <person name="Qi X."/>
            <person name="Gang D.R."/>
            <person name="Wen J."/>
            <person name="Li J."/>
        </authorList>
    </citation>
    <scope>NUCLEOTIDE SEQUENCE [LARGE SCALE GENOMIC DNA]</scope>
    <source>
        <strain evidence="2">Dzin_1.0</strain>
    </source>
</reference>
<evidence type="ECO:0008006" key="4">
    <source>
        <dbReference type="Google" id="ProtNLM"/>
    </source>
</evidence>
<keyword evidence="1" id="KW-0732">Signal</keyword>
<evidence type="ECO:0000256" key="1">
    <source>
        <dbReference type="SAM" id="SignalP"/>
    </source>
</evidence>
<evidence type="ECO:0000313" key="2">
    <source>
        <dbReference type="EMBL" id="KAJ0960973.1"/>
    </source>
</evidence>
<proteinExistence type="predicted"/>
<comment type="caution">
    <text evidence="2">The sequence shown here is derived from an EMBL/GenBank/DDBJ whole genome shotgun (WGS) entry which is preliminary data.</text>
</comment>
<name>A0A9D5BUI7_9LILI</name>
<protein>
    <recommendedName>
        <fullName evidence="4">Transmembrane protein</fullName>
    </recommendedName>
</protein>